<dbReference type="Proteomes" id="UP001549047">
    <property type="component" value="Unassembled WGS sequence"/>
</dbReference>
<dbReference type="EMBL" id="JBEPMB010000004">
    <property type="protein sequence ID" value="MET3614739.1"/>
    <property type="molecule type" value="Genomic_DNA"/>
</dbReference>
<organism evidence="2 3">
    <name type="scientific">Rhizobium aquaticum</name>
    <dbReference type="NCBI Taxonomy" id="1549636"/>
    <lineage>
        <taxon>Bacteria</taxon>
        <taxon>Pseudomonadati</taxon>
        <taxon>Pseudomonadota</taxon>
        <taxon>Alphaproteobacteria</taxon>
        <taxon>Hyphomicrobiales</taxon>
        <taxon>Rhizobiaceae</taxon>
        <taxon>Rhizobium/Agrobacterium group</taxon>
        <taxon>Rhizobium</taxon>
    </lineage>
</organism>
<accession>A0ABV2J4G7</accession>
<protein>
    <submittedName>
        <fullName evidence="2">Outer membrane murein-binding lipoprotein Lpp</fullName>
    </submittedName>
</protein>
<evidence type="ECO:0000313" key="3">
    <source>
        <dbReference type="Proteomes" id="UP001549047"/>
    </source>
</evidence>
<evidence type="ECO:0000256" key="1">
    <source>
        <dbReference type="SAM" id="MobiDB-lite"/>
    </source>
</evidence>
<dbReference type="Gene3D" id="1.20.120.330">
    <property type="entry name" value="Nucleotidyltransferases domain 2"/>
    <property type="match status" value="1"/>
</dbReference>
<proteinExistence type="predicted"/>
<feature type="region of interest" description="Disordered" evidence="1">
    <location>
        <begin position="272"/>
        <end position="298"/>
    </location>
</feature>
<name>A0ABV2J4G7_9HYPH</name>
<gene>
    <name evidence="2" type="ORF">ABID16_003076</name>
</gene>
<feature type="compositionally biased region" description="Basic and acidic residues" evidence="1">
    <location>
        <begin position="206"/>
        <end position="216"/>
    </location>
</feature>
<sequence>MIEYVLLFSLGFLTAVLVTVLVAPAVRRRIVYFTENRIRATVPLSAAELKAQADMVRATYAAENAKLGVAVKREREKGLAHELTADKLRSELKAAVVEATGLSEQITQLRGELEARGAELGERDGELERARAEIQVRDALLAEAERRAQELGVEAEHLGGFVDYGKIDLAVRETEIENLKSTISQLKGERDHLRNDLKAAEQRARDAEFKMEESHNRVSSLKQRLDEEVTRNAEMDESLDRRMRELEKLKEKLAGIARPAIAEVVAPPLEPEQIEPENHDEPEPAANEAEEATDAGREPEMIAMDQAKFAEVIRNDARDVADTLAGPADPSRDGQLREEIASIAARMVALTATREGEDSPLMGVLEAANSDPGRGRISLAARAARALAGKEA</sequence>
<keyword evidence="2" id="KW-0449">Lipoprotein</keyword>
<evidence type="ECO:0000313" key="2">
    <source>
        <dbReference type="EMBL" id="MET3614739.1"/>
    </source>
</evidence>
<keyword evidence="3" id="KW-1185">Reference proteome</keyword>
<dbReference type="RefSeq" id="WP_354557214.1">
    <property type="nucleotide sequence ID" value="NZ_JBEPMB010000004.1"/>
</dbReference>
<reference evidence="2 3" key="1">
    <citation type="submission" date="2024-06" db="EMBL/GenBank/DDBJ databases">
        <title>Genomic Encyclopedia of Type Strains, Phase IV (KMG-IV): sequencing the most valuable type-strain genomes for metagenomic binning, comparative biology and taxonomic classification.</title>
        <authorList>
            <person name="Goeker M."/>
        </authorList>
    </citation>
    <scope>NUCLEOTIDE SEQUENCE [LARGE SCALE GENOMIC DNA]</scope>
    <source>
        <strain evidence="2 3">DSM 29780</strain>
    </source>
</reference>
<comment type="caution">
    <text evidence="2">The sequence shown here is derived from an EMBL/GenBank/DDBJ whole genome shotgun (WGS) entry which is preliminary data.</text>
</comment>
<feature type="region of interest" description="Disordered" evidence="1">
    <location>
        <begin position="206"/>
        <end position="225"/>
    </location>
</feature>